<proteinExistence type="predicted"/>
<evidence type="ECO:0000313" key="2">
    <source>
        <dbReference type="Proteomes" id="UP000199236"/>
    </source>
</evidence>
<organism evidence="1 2">
    <name type="scientific">Cohaesibacter marisflavi</name>
    <dbReference type="NCBI Taxonomy" id="655353"/>
    <lineage>
        <taxon>Bacteria</taxon>
        <taxon>Pseudomonadati</taxon>
        <taxon>Pseudomonadota</taxon>
        <taxon>Alphaproteobacteria</taxon>
        <taxon>Hyphomicrobiales</taxon>
        <taxon>Cohaesibacteraceae</taxon>
    </lineage>
</organism>
<dbReference type="AlphaFoldDB" id="A0A1I5JVF1"/>
<sequence>MPNKDVTEYLIAKVKSEGLLEGYKRARKPKPPQQSDDTFLKAGYRILEETGAMPREIELKKAIAEEFEKLSEAKTDEEKEEHFRRLAELQMVLGVEQDARRKFYTE</sequence>
<dbReference type="STRING" id="655353.SAMN04488056_112122"/>
<dbReference type="EMBL" id="FOVR01000012">
    <property type="protein sequence ID" value="SFO76814.1"/>
    <property type="molecule type" value="Genomic_DNA"/>
</dbReference>
<evidence type="ECO:0000313" key="1">
    <source>
        <dbReference type="EMBL" id="SFO76814.1"/>
    </source>
</evidence>
<reference evidence="1 2" key="1">
    <citation type="submission" date="2016-10" db="EMBL/GenBank/DDBJ databases">
        <authorList>
            <person name="de Groot N.N."/>
        </authorList>
    </citation>
    <scope>NUCLEOTIDE SEQUENCE [LARGE SCALE GENOMIC DNA]</scope>
    <source>
        <strain evidence="1 2">CGMCC 1.9157</strain>
    </source>
</reference>
<dbReference type="RefSeq" id="WP_175528162.1">
    <property type="nucleotide sequence ID" value="NZ_FOVR01000012.1"/>
</dbReference>
<name>A0A1I5JVF1_9HYPH</name>
<protein>
    <submittedName>
        <fullName evidence="1">Uncharacterized protein</fullName>
    </submittedName>
</protein>
<dbReference type="Proteomes" id="UP000199236">
    <property type="component" value="Unassembled WGS sequence"/>
</dbReference>
<keyword evidence="2" id="KW-1185">Reference proteome</keyword>
<gene>
    <name evidence="1" type="ORF">SAMN04488056_112122</name>
</gene>
<accession>A0A1I5JVF1</accession>